<dbReference type="EMBL" id="VSSQ01000054">
    <property type="protein sequence ID" value="MPL70717.1"/>
    <property type="molecule type" value="Genomic_DNA"/>
</dbReference>
<dbReference type="PANTHER" id="PTHR43300:SF7">
    <property type="entry name" value="UDP-N-ACETYLBACILLOSAMINE N-ACETYLTRANSFERASE"/>
    <property type="match status" value="1"/>
</dbReference>
<keyword evidence="2" id="KW-0808">Transferase</keyword>
<reference evidence="2" key="1">
    <citation type="submission" date="2019-08" db="EMBL/GenBank/DDBJ databases">
        <authorList>
            <person name="Kucharzyk K."/>
            <person name="Murdoch R.W."/>
            <person name="Higgins S."/>
            <person name="Loffler F."/>
        </authorList>
    </citation>
    <scope>NUCLEOTIDE SEQUENCE</scope>
</reference>
<dbReference type="InterPro" id="IPR041561">
    <property type="entry name" value="PglD_N"/>
</dbReference>
<feature type="domain" description="PglD N-terminal" evidence="1">
    <location>
        <begin position="6"/>
        <end position="73"/>
    </location>
</feature>
<proteinExistence type="predicted"/>
<dbReference type="PANTHER" id="PTHR43300">
    <property type="entry name" value="ACETYLTRANSFERASE"/>
    <property type="match status" value="1"/>
</dbReference>
<dbReference type="InterPro" id="IPR001451">
    <property type="entry name" value="Hexapep"/>
</dbReference>
<comment type="caution">
    <text evidence="2">The sequence shown here is derived from an EMBL/GenBank/DDBJ whole genome shotgun (WGS) entry which is preliminary data.</text>
</comment>
<dbReference type="GO" id="GO:0016746">
    <property type="term" value="F:acyltransferase activity"/>
    <property type="evidence" value="ECO:0007669"/>
    <property type="project" value="UniProtKB-KW"/>
</dbReference>
<organism evidence="2">
    <name type="scientific">bioreactor metagenome</name>
    <dbReference type="NCBI Taxonomy" id="1076179"/>
    <lineage>
        <taxon>unclassified sequences</taxon>
        <taxon>metagenomes</taxon>
        <taxon>ecological metagenomes</taxon>
    </lineage>
</organism>
<dbReference type="AlphaFoldDB" id="A0A644TWB7"/>
<dbReference type="InterPro" id="IPR020019">
    <property type="entry name" value="AcTrfase_PglD-like"/>
</dbReference>
<accession>A0A644TWB7</accession>
<keyword evidence="2" id="KW-0012">Acyltransferase</keyword>
<dbReference type="Gene3D" id="3.40.50.20">
    <property type="match status" value="1"/>
</dbReference>
<dbReference type="SUPFAM" id="SSF51161">
    <property type="entry name" value="Trimeric LpxA-like enzymes"/>
    <property type="match status" value="1"/>
</dbReference>
<dbReference type="Pfam" id="PF17836">
    <property type="entry name" value="PglD_N"/>
    <property type="match status" value="1"/>
</dbReference>
<dbReference type="Pfam" id="PF00132">
    <property type="entry name" value="Hexapep"/>
    <property type="match status" value="1"/>
</dbReference>
<dbReference type="Gene3D" id="2.160.10.10">
    <property type="entry name" value="Hexapeptide repeat proteins"/>
    <property type="match status" value="1"/>
</dbReference>
<dbReference type="EC" id="2.3.1.-" evidence="2"/>
<protein>
    <submittedName>
        <fullName evidence="2">UDP-3-O-(3-hydroxymyristoyl)glucosamine N-acyltransferase</fullName>
        <ecNumber evidence="2">2.3.1.-</ecNumber>
    </submittedName>
</protein>
<name>A0A644TWB7_9ZZZZ</name>
<dbReference type="InterPro" id="IPR050179">
    <property type="entry name" value="Trans_hexapeptide_repeat"/>
</dbReference>
<evidence type="ECO:0000259" key="1">
    <source>
        <dbReference type="Pfam" id="PF17836"/>
    </source>
</evidence>
<evidence type="ECO:0000313" key="2">
    <source>
        <dbReference type="EMBL" id="MPL70717.1"/>
    </source>
</evidence>
<dbReference type="InterPro" id="IPR011004">
    <property type="entry name" value="Trimer_LpxA-like_sf"/>
</dbReference>
<dbReference type="CDD" id="cd03360">
    <property type="entry name" value="LbH_AT_putative"/>
    <property type="match status" value="1"/>
</dbReference>
<gene>
    <name evidence="2" type="primary">lpxD_6</name>
    <name evidence="2" type="ORF">SDC9_16478</name>
</gene>
<sequence>MKPSPLVLVGGGGHCASCIGVVESSGRWEIKGIVDLPNKKGELILGYEVIGTDDDLPILAQRFGAALVSVGQIKSTEIRQRLLYLSRDAGFELPVVVASTASVSRHASIDFGSIVMHGAVINVRAQVGFGCIINTAALIEHDAEIDALCHVSTRAVVNGGCRVGRGSFIGSGAVLRHNTTICPGAIIGAGAVVVNDIDEVGVYVGNPARKIP</sequence>
<dbReference type="NCBIfam" id="TIGR03570">
    <property type="entry name" value="NeuD_NnaD"/>
    <property type="match status" value="1"/>
</dbReference>